<proteinExistence type="predicted"/>
<gene>
    <name evidence="1" type="ORF">I6G38_20040</name>
</gene>
<accession>A0A7T3AGK0</accession>
<dbReference type="SUPFAM" id="SSF52833">
    <property type="entry name" value="Thioredoxin-like"/>
    <property type="match status" value="1"/>
</dbReference>
<dbReference type="InterPro" id="IPR036509">
    <property type="entry name" value="Met_Sox_Rdtase_MsrA_sf"/>
</dbReference>
<name>A0A7T3AGK0_SPHPI</name>
<evidence type="ECO:0000313" key="1">
    <source>
        <dbReference type="EMBL" id="QPT11199.1"/>
    </source>
</evidence>
<organism evidence="1 2">
    <name type="scientific">Sphingomonas paucimobilis</name>
    <name type="common">Pseudomonas paucimobilis</name>
    <dbReference type="NCBI Taxonomy" id="13689"/>
    <lineage>
        <taxon>Bacteria</taxon>
        <taxon>Pseudomonadati</taxon>
        <taxon>Pseudomonadota</taxon>
        <taxon>Alphaproteobacteria</taxon>
        <taxon>Sphingomonadales</taxon>
        <taxon>Sphingomonadaceae</taxon>
        <taxon>Sphingomonas</taxon>
    </lineage>
</organism>
<dbReference type="Proteomes" id="UP000594836">
    <property type="component" value="Plasmid unnamed1"/>
</dbReference>
<dbReference type="SUPFAM" id="SSF55068">
    <property type="entry name" value="Peptide methionine sulfoxide reductase"/>
    <property type="match status" value="1"/>
</dbReference>
<dbReference type="EMBL" id="CP065714">
    <property type="protein sequence ID" value="QPT11199.1"/>
    <property type="molecule type" value="Genomic_DNA"/>
</dbReference>
<dbReference type="InterPro" id="IPR036249">
    <property type="entry name" value="Thioredoxin-like_sf"/>
</dbReference>
<dbReference type="Gene3D" id="3.40.30.10">
    <property type="entry name" value="Glutaredoxin"/>
    <property type="match status" value="1"/>
</dbReference>
<protein>
    <submittedName>
        <fullName evidence="1">Thioredoxin family protein</fullName>
    </submittedName>
</protein>
<dbReference type="AlphaFoldDB" id="A0A7T3AGK0"/>
<dbReference type="NCBIfam" id="NF041383">
    <property type="entry name" value="Trx_VPGUxxT_two"/>
    <property type="match status" value="1"/>
</dbReference>
<keyword evidence="1" id="KW-0614">Plasmid</keyword>
<geneLocation type="plasmid" evidence="1 2">
    <name>unnamed1</name>
</geneLocation>
<evidence type="ECO:0000313" key="2">
    <source>
        <dbReference type="Proteomes" id="UP000594836"/>
    </source>
</evidence>
<sequence>MTMTGVSHRDHRELGDVPWLRGYDHGMALASAQGKPVLLLFQEVPGCSTCVHFGQDVLTHPLMVELITDRFVPVAIFNNHPGADAKILRLYGERSWNNPVMRFLRPDGAELLPRLADRYDPLGLHEKLSAVLQMFDGDVPSYFRLLGRDLLIESGLTENAVYMTPCFWSGETSLAQHPAVITTDAGWVDGEEAVQVQFDPKTVTRADLNAYARVEGFAPAAPGGFSVDREPQFYLRKNIVRHLPLTAAQRTQINLALPYRRSIPELLSPSQAAWLANPLLQRVSNAETYREDIRHSWPARRAQLGSARKAD</sequence>
<dbReference type="Pfam" id="PF13899">
    <property type="entry name" value="Thioredoxin_7"/>
    <property type="match status" value="1"/>
</dbReference>
<dbReference type="GO" id="GO:0008113">
    <property type="term" value="F:peptide-methionine (S)-S-oxide reductase activity"/>
    <property type="evidence" value="ECO:0007669"/>
    <property type="project" value="InterPro"/>
</dbReference>
<reference evidence="1 2" key="1">
    <citation type="submission" date="2020-12" db="EMBL/GenBank/DDBJ databases">
        <title>FDA dAtabase for Regulatory Grade micrObial Sequences (FDA-ARGOS): Supporting development and validation of Infectious Disease Dx tests.</title>
        <authorList>
            <person name="Sproer C."/>
            <person name="Gronow S."/>
            <person name="Severitt S."/>
            <person name="Schroder I."/>
            <person name="Tallon L."/>
            <person name="Sadzewicz L."/>
            <person name="Zhao X."/>
            <person name="Boylan J."/>
            <person name="Ott S."/>
            <person name="Bowen H."/>
            <person name="Vavikolanu K."/>
            <person name="Mehta A."/>
            <person name="Aluvathingal J."/>
            <person name="Nadendla S."/>
            <person name="Lowell S."/>
            <person name="Myers T."/>
            <person name="Yan Y."/>
            <person name="Sichtig H."/>
        </authorList>
    </citation>
    <scope>NUCLEOTIDE SEQUENCE [LARGE SCALE GENOMIC DNA]</scope>
    <source>
        <strain evidence="1 2">FDAARGOS_881</strain>
        <plasmid evidence="1 2">unnamed1</plasmid>
    </source>
</reference>